<keyword evidence="5" id="KW-0539">Nucleus</keyword>
<dbReference type="GO" id="GO:0008270">
    <property type="term" value="F:zinc ion binding"/>
    <property type="evidence" value="ECO:0007669"/>
    <property type="project" value="UniProtKB-KW"/>
</dbReference>
<accession>A0A813FW61</accession>
<dbReference type="SMART" id="SM00451">
    <property type="entry name" value="ZnF_U1"/>
    <property type="match status" value="1"/>
</dbReference>
<name>A0A813FW61_POLGL</name>
<evidence type="ECO:0000313" key="8">
    <source>
        <dbReference type="EMBL" id="CAE8618180.1"/>
    </source>
</evidence>
<dbReference type="GO" id="GO:0046540">
    <property type="term" value="C:U4/U6 x U5 tri-snRNP complex"/>
    <property type="evidence" value="ECO:0007669"/>
    <property type="project" value="TreeGrafter"/>
</dbReference>
<dbReference type="InterPro" id="IPR013087">
    <property type="entry name" value="Znf_C2H2_type"/>
</dbReference>
<dbReference type="InterPro" id="IPR000690">
    <property type="entry name" value="Matrin/U1-C_Znf_C2H2"/>
</dbReference>
<feature type="region of interest" description="Disordered" evidence="6">
    <location>
        <begin position="168"/>
        <end position="244"/>
    </location>
</feature>
<dbReference type="SUPFAM" id="SSF57667">
    <property type="entry name" value="beta-beta-alpha zinc fingers"/>
    <property type="match status" value="1"/>
</dbReference>
<dbReference type="PROSITE" id="PS50171">
    <property type="entry name" value="ZF_MATRIN"/>
    <property type="match status" value="1"/>
</dbReference>
<dbReference type="GO" id="GO:0003676">
    <property type="term" value="F:nucleic acid binding"/>
    <property type="evidence" value="ECO:0007669"/>
    <property type="project" value="InterPro"/>
</dbReference>
<dbReference type="InterPro" id="IPR036236">
    <property type="entry name" value="Znf_C2H2_sf"/>
</dbReference>
<evidence type="ECO:0000256" key="1">
    <source>
        <dbReference type="ARBA" id="ARBA00004123"/>
    </source>
</evidence>
<comment type="subcellular location">
    <subcellularLocation>
        <location evidence="1">Nucleus</location>
    </subcellularLocation>
</comment>
<sequence>MSKARGSQDDGDEEEEKVGKTDDLGRKVWDKESALEKAKNNILFGPERIGRRKDPVIPLPSSQRTYLKGRSTDLELDKNLGKMTTVTAHTIKPMQGGYWCSVCECLIKDSAAYLEHVNGRRHNRNLGMNMKVEKVGIDRVKEKLKAMRKEPEAVEPEDIALRLQALESLEEDKKRRKKEKKKRKNKGGGAADDDEDDGEGGAQKKARNEDGEAEDGDKAGDDEEEEEDEEMAMLKLMGLPTGFG</sequence>
<evidence type="ECO:0000256" key="6">
    <source>
        <dbReference type="SAM" id="MobiDB-lite"/>
    </source>
</evidence>
<dbReference type="GO" id="GO:0005681">
    <property type="term" value="C:spliceosomal complex"/>
    <property type="evidence" value="ECO:0007669"/>
    <property type="project" value="InterPro"/>
</dbReference>
<dbReference type="Proteomes" id="UP000654075">
    <property type="component" value="Unassembled WGS sequence"/>
</dbReference>
<organism evidence="8 9">
    <name type="scientific">Polarella glacialis</name>
    <name type="common">Dinoflagellate</name>
    <dbReference type="NCBI Taxonomy" id="89957"/>
    <lineage>
        <taxon>Eukaryota</taxon>
        <taxon>Sar</taxon>
        <taxon>Alveolata</taxon>
        <taxon>Dinophyceae</taxon>
        <taxon>Suessiales</taxon>
        <taxon>Suessiaceae</taxon>
        <taxon>Polarella</taxon>
    </lineage>
</organism>
<reference evidence="8" key="1">
    <citation type="submission" date="2021-02" db="EMBL/GenBank/DDBJ databases">
        <authorList>
            <person name="Dougan E. K."/>
            <person name="Rhodes N."/>
            <person name="Thang M."/>
            <person name="Chan C."/>
        </authorList>
    </citation>
    <scope>NUCLEOTIDE SEQUENCE</scope>
</reference>
<dbReference type="Pfam" id="PF12874">
    <property type="entry name" value="zf-met"/>
    <property type="match status" value="1"/>
</dbReference>
<feature type="compositionally biased region" description="Basic residues" evidence="6">
    <location>
        <begin position="174"/>
        <end position="186"/>
    </location>
</feature>
<evidence type="ECO:0000256" key="4">
    <source>
        <dbReference type="ARBA" id="ARBA00022833"/>
    </source>
</evidence>
<feature type="region of interest" description="Disordered" evidence="6">
    <location>
        <begin position="1"/>
        <end position="26"/>
    </location>
</feature>
<dbReference type="PANTHER" id="PTHR45986">
    <property type="entry name" value="ZINC FINGER MATRIN-TYPE PROTEIN 2"/>
    <property type="match status" value="1"/>
</dbReference>
<keyword evidence="2" id="KW-0479">Metal-binding</keyword>
<dbReference type="OrthoDB" id="30343at2759"/>
<evidence type="ECO:0000256" key="2">
    <source>
        <dbReference type="ARBA" id="ARBA00022723"/>
    </source>
</evidence>
<evidence type="ECO:0000259" key="7">
    <source>
        <dbReference type="PROSITE" id="PS50171"/>
    </source>
</evidence>
<dbReference type="PANTHER" id="PTHR45986:SF1">
    <property type="entry name" value="ZINC FINGER MATRIN-TYPE PROTEIN 2"/>
    <property type="match status" value="1"/>
</dbReference>
<dbReference type="AlphaFoldDB" id="A0A813FW61"/>
<protein>
    <recommendedName>
        <fullName evidence="7">Matrin-type domain-containing protein</fullName>
    </recommendedName>
</protein>
<feature type="compositionally biased region" description="Acidic residues" evidence="6">
    <location>
        <begin position="211"/>
        <end position="231"/>
    </location>
</feature>
<evidence type="ECO:0000256" key="5">
    <source>
        <dbReference type="ARBA" id="ARBA00023242"/>
    </source>
</evidence>
<evidence type="ECO:0000256" key="3">
    <source>
        <dbReference type="ARBA" id="ARBA00022771"/>
    </source>
</evidence>
<dbReference type="GO" id="GO:0000398">
    <property type="term" value="P:mRNA splicing, via spliceosome"/>
    <property type="evidence" value="ECO:0007669"/>
    <property type="project" value="InterPro"/>
</dbReference>
<evidence type="ECO:0000313" key="9">
    <source>
        <dbReference type="Proteomes" id="UP000654075"/>
    </source>
</evidence>
<dbReference type="OMA" id="AGWYCEA"/>
<gene>
    <name evidence="8" type="ORF">PGLA1383_LOCUS35823</name>
</gene>
<feature type="compositionally biased region" description="Basic and acidic residues" evidence="6">
    <location>
        <begin position="17"/>
        <end position="26"/>
    </location>
</feature>
<dbReference type="InterPro" id="IPR003604">
    <property type="entry name" value="Matrin/U1-like-C_Znf_C2H2"/>
</dbReference>
<keyword evidence="9" id="KW-1185">Reference proteome</keyword>
<feature type="domain" description="Matrin-type" evidence="7">
    <location>
        <begin position="98"/>
        <end position="128"/>
    </location>
</feature>
<keyword evidence="3" id="KW-0863">Zinc-finger</keyword>
<proteinExistence type="predicted"/>
<dbReference type="InterPro" id="IPR040107">
    <property type="entry name" value="Snu23"/>
</dbReference>
<keyword evidence="4" id="KW-0862">Zinc</keyword>
<dbReference type="EMBL" id="CAJNNV010026438">
    <property type="protein sequence ID" value="CAE8618180.1"/>
    <property type="molecule type" value="Genomic_DNA"/>
</dbReference>
<comment type="caution">
    <text evidence="8">The sequence shown here is derived from an EMBL/GenBank/DDBJ whole genome shotgun (WGS) entry which is preliminary data.</text>
</comment>